<evidence type="ECO:0000259" key="3">
    <source>
        <dbReference type="Pfam" id="PF13529"/>
    </source>
</evidence>
<gene>
    <name evidence="4" type="ORF">A2482_02770</name>
</gene>
<dbReference type="InterPro" id="IPR039564">
    <property type="entry name" value="Peptidase_C39-like"/>
</dbReference>
<reference evidence="4 5" key="1">
    <citation type="journal article" date="2016" name="Nat. Commun.">
        <title>Thousands of microbial genomes shed light on interconnected biogeochemical processes in an aquifer system.</title>
        <authorList>
            <person name="Anantharaman K."/>
            <person name="Brown C.T."/>
            <person name="Hug L.A."/>
            <person name="Sharon I."/>
            <person name="Castelle C.J."/>
            <person name="Probst A.J."/>
            <person name="Thomas B.C."/>
            <person name="Singh A."/>
            <person name="Wilkins M.J."/>
            <person name="Karaoz U."/>
            <person name="Brodie E.L."/>
            <person name="Williams K.H."/>
            <person name="Hubbard S.S."/>
            <person name="Banfield J.F."/>
        </authorList>
    </citation>
    <scope>NUCLEOTIDE SEQUENCE [LARGE SCALE GENOMIC DNA]</scope>
</reference>
<proteinExistence type="predicted"/>
<feature type="chain" id="PRO_5009521339" description="Peptidase C39-like domain-containing protein" evidence="2">
    <location>
        <begin position="20"/>
        <end position="674"/>
    </location>
</feature>
<feature type="domain" description="Peptidase C39-like" evidence="3">
    <location>
        <begin position="26"/>
        <end position="164"/>
    </location>
</feature>
<dbReference type="AlphaFoldDB" id="A0A1F5T6F1"/>
<dbReference type="Gene3D" id="3.90.70.10">
    <property type="entry name" value="Cysteine proteinases"/>
    <property type="match status" value="1"/>
</dbReference>
<protein>
    <recommendedName>
        <fullName evidence="3">Peptidase C39-like domain-containing protein</fullName>
    </recommendedName>
</protein>
<evidence type="ECO:0000256" key="1">
    <source>
        <dbReference type="SAM" id="MobiDB-lite"/>
    </source>
</evidence>
<organism evidence="4 5">
    <name type="scientific">Candidatus Falkowbacteria bacterium RIFOXYC2_FULL_48_21</name>
    <dbReference type="NCBI Taxonomy" id="1798005"/>
    <lineage>
        <taxon>Bacteria</taxon>
        <taxon>Candidatus Falkowiibacteriota</taxon>
    </lineage>
</organism>
<dbReference type="InterPro" id="IPR021655">
    <property type="entry name" value="Put_metal-bd"/>
</dbReference>
<accession>A0A1F5T6F1</accession>
<feature type="region of interest" description="Disordered" evidence="1">
    <location>
        <begin position="516"/>
        <end position="563"/>
    </location>
</feature>
<sequence length="674" mass="73556">MRNVLIFVLMCLPYSLARAEEVSVEGVPFITQSPPGDWQDNKNCGPTSALMLSDYYHEKTPSEEKLKALIDWLYAKQYIVPQAEAEYYDGNATTATQVAGVLNSYFSLGSVVKKNDKDMKFVKDKLSKGNPLIVGVNIDMDPNKSGHFMVLIGVKDDKVVVHDPGKSGGAKNEYAQSQFMKSWKTSNYASVFVDTSDVSWHPDGSLVQVSGSPEIHLIAEGQTHWIVNESVFKAHGFDWQKVIFISLNEFVCLSAGNPVDWEPYRELFRVGETYYLMEQGAFGEPNCSVYKFSSAFAFNSWNIAGEVAALDEAAAQAKYFAPCTNGEILFVRAGTLLKPTFAVPEYGAGVIFVASGNGVLLPFTDWSTFAVMGYDKLPLTLVSENDFVSSFLSFGSLIDKAQSEVCVTGEGFVIAAEDPVGAEDDNPDAEAEEGDNDNPAVCLAETELCDGVDNDCDGAIDEGVLNACGVCGELLPEVCDGIDNDCDGTIDEGADCEDGFVCEEGECLEVVEVILPEEESMPPEETSIEEVTEEESKPPEETTEEQEEEDVVSLPDPDDEDPVDEPKYLVNAAEQIICSVECPAGMKAYIWYADVGQVSGQPAIMESSKSEVCLRGQPWIDFNCACTVPMEWSCFDPGVAKVECNHAFALQIPGVIDAKGEGEVWFTDFQCFPD</sequence>
<name>A0A1F5T6F1_9BACT</name>
<dbReference type="Pfam" id="PF11617">
    <property type="entry name" value="Cu-binding_MopE"/>
    <property type="match status" value="2"/>
</dbReference>
<comment type="caution">
    <text evidence="4">The sequence shown here is derived from an EMBL/GenBank/DDBJ whole genome shotgun (WGS) entry which is preliminary data.</text>
</comment>
<dbReference type="Proteomes" id="UP000178656">
    <property type="component" value="Unassembled WGS sequence"/>
</dbReference>
<keyword evidence="2" id="KW-0732">Signal</keyword>
<dbReference type="Pfam" id="PF13529">
    <property type="entry name" value="Peptidase_C39_2"/>
    <property type="match status" value="1"/>
</dbReference>
<feature type="signal peptide" evidence="2">
    <location>
        <begin position="1"/>
        <end position="19"/>
    </location>
</feature>
<feature type="compositionally biased region" description="Acidic residues" evidence="1">
    <location>
        <begin position="541"/>
        <end position="563"/>
    </location>
</feature>
<dbReference type="EMBL" id="MFGM01000077">
    <property type="protein sequence ID" value="OGF34266.1"/>
    <property type="molecule type" value="Genomic_DNA"/>
</dbReference>
<evidence type="ECO:0000256" key="2">
    <source>
        <dbReference type="SAM" id="SignalP"/>
    </source>
</evidence>
<evidence type="ECO:0000313" key="4">
    <source>
        <dbReference type="EMBL" id="OGF34266.1"/>
    </source>
</evidence>
<feature type="compositionally biased region" description="Acidic residues" evidence="1">
    <location>
        <begin position="516"/>
        <end position="533"/>
    </location>
</feature>
<evidence type="ECO:0000313" key="5">
    <source>
        <dbReference type="Proteomes" id="UP000178656"/>
    </source>
</evidence>